<evidence type="ECO:0000256" key="1">
    <source>
        <dbReference type="ARBA" id="ARBA00005641"/>
    </source>
</evidence>
<accession>A0ABR4NY08</accession>
<dbReference type="Pfam" id="PF18564">
    <property type="entry name" value="Glyco_hydro_5_C"/>
    <property type="match status" value="1"/>
</dbReference>
<dbReference type="InterPro" id="IPR001547">
    <property type="entry name" value="Glyco_hydro_5"/>
</dbReference>
<sequence length="726" mass="83224">MQPIRIKGGDFIDEYGRVVQLRGVNLDSSVKTPFNTRTVEPIDYECDQSLTFVNHPLPLEEVDVHINRLKSLGYNMIRFPLTWESIEHKGPGQYDFEYIDYVVKVLEKINAIGGVYVYLDPHQDAWSRACGGSGAPLWTLHCAGFNPGKFRETHAAVLHSDYVDLSTMEESKTTPYPKMLWPTNYYKLACQTMFTLFFGGRIFAPKCTINGLNIQDYLQEHFIDAFLALYRRILAIAPEVITNNCVIGFETMNEPSNGYIGVPDITKLPDDRDLKLGGTPTALESFALGAGFSCTIDWYKLSLLGLTKEKRVSMNRSKTNCWLNKEGRSRLDIKYGWIRGTEWIAGKCIWQLHGVWSADQQGKPMALKVDYFTSPPSLSEKINERYFIDKLFLNYYERFYYKFRAISKEGIIIIEAPVFKLPPRLIGSKIMDGRIVCAGHFYDGYTIMFKKWSGYFTINTYGMVKKKYSNPVFSIALGNRNVKNCIRNQLLEMKEDAQMMLGSDVPMIFTEIGAPYDLDEKRAYATADFTSQISALDAVGYGLEANNFSYSIWCYNHENSHKWGDNWNNEDFSMWSKDDIKANIRMVEDFKINSNKITDLAIADDEPPNNFGVIFSESDLNGFRTLDSILRPFPMCINGKFQSAEFSINRECYQLKIYSHGSQHGTMIFIPRYHFQVENCKIIITSGKMSYNPKYQVLNWYSVEKGNQSLQVIGKTNSEKQNCIIC</sequence>
<dbReference type="PANTHER" id="PTHR31308:SF5">
    <property type="entry name" value="ERGOSTERYL-BETA-GLUCOSIDASE"/>
    <property type="match status" value="1"/>
</dbReference>
<evidence type="ECO:0000256" key="2">
    <source>
        <dbReference type="ARBA" id="ARBA00022801"/>
    </source>
</evidence>
<dbReference type="SUPFAM" id="SSF51445">
    <property type="entry name" value="(Trans)glycosidases"/>
    <property type="match status" value="1"/>
</dbReference>
<dbReference type="Pfam" id="PF00150">
    <property type="entry name" value="Cellulase"/>
    <property type="match status" value="1"/>
</dbReference>
<reference evidence="6 7" key="1">
    <citation type="submission" date="2024-05" db="EMBL/GenBank/DDBJ databases">
        <title>Long read based assembly of the Candida bracarensis genome reveals expanded adhesin content.</title>
        <authorList>
            <person name="Marcet-Houben M."/>
            <person name="Ksiezopolska E."/>
            <person name="Gabaldon T."/>
        </authorList>
    </citation>
    <scope>NUCLEOTIDE SEQUENCE [LARGE SCALE GENOMIC DNA]</scope>
    <source>
        <strain evidence="6 7">CBM6</strain>
    </source>
</reference>
<evidence type="ECO:0000259" key="4">
    <source>
        <dbReference type="Pfam" id="PF00150"/>
    </source>
</evidence>
<feature type="domain" description="Glycoside hydrolase family 5 C-terminal" evidence="5">
    <location>
        <begin position="631"/>
        <end position="712"/>
    </location>
</feature>
<feature type="domain" description="Glycoside hydrolase family 5" evidence="4">
    <location>
        <begin position="66"/>
        <end position="126"/>
    </location>
</feature>
<dbReference type="InterPro" id="IPR041036">
    <property type="entry name" value="GH5_C"/>
</dbReference>
<evidence type="ECO:0000313" key="7">
    <source>
        <dbReference type="Proteomes" id="UP001623330"/>
    </source>
</evidence>
<keyword evidence="3" id="KW-0326">Glycosidase</keyword>
<proteinExistence type="inferred from homology"/>
<dbReference type="Gene3D" id="2.60.40.1180">
    <property type="entry name" value="Golgi alpha-mannosidase II"/>
    <property type="match status" value="1"/>
</dbReference>
<organism evidence="6 7">
    <name type="scientific">Nakaseomyces bracarensis</name>
    <dbReference type="NCBI Taxonomy" id="273131"/>
    <lineage>
        <taxon>Eukaryota</taxon>
        <taxon>Fungi</taxon>
        <taxon>Dikarya</taxon>
        <taxon>Ascomycota</taxon>
        <taxon>Saccharomycotina</taxon>
        <taxon>Saccharomycetes</taxon>
        <taxon>Saccharomycetales</taxon>
        <taxon>Saccharomycetaceae</taxon>
        <taxon>Nakaseomyces</taxon>
    </lineage>
</organism>
<dbReference type="PROSITE" id="PS00659">
    <property type="entry name" value="GLYCOSYL_HYDROL_F5"/>
    <property type="match status" value="1"/>
</dbReference>
<dbReference type="Proteomes" id="UP001623330">
    <property type="component" value="Unassembled WGS sequence"/>
</dbReference>
<dbReference type="InterPro" id="IPR017853">
    <property type="entry name" value="GH"/>
</dbReference>
<keyword evidence="7" id="KW-1185">Reference proteome</keyword>
<dbReference type="InterPro" id="IPR018087">
    <property type="entry name" value="Glyco_hydro_5_CS"/>
</dbReference>
<name>A0ABR4NY08_9SACH</name>
<dbReference type="Gene3D" id="3.20.20.80">
    <property type="entry name" value="Glycosidases"/>
    <property type="match status" value="2"/>
</dbReference>
<dbReference type="InterPro" id="IPR052066">
    <property type="entry name" value="Glycosphingolipid_Hydrolases"/>
</dbReference>
<dbReference type="EMBL" id="JBEVYD010000004">
    <property type="protein sequence ID" value="KAL3233602.1"/>
    <property type="molecule type" value="Genomic_DNA"/>
</dbReference>
<gene>
    <name evidence="6" type="ORF">RNJ44_03642</name>
</gene>
<evidence type="ECO:0000259" key="5">
    <source>
        <dbReference type="Pfam" id="PF18564"/>
    </source>
</evidence>
<comment type="caution">
    <text evidence="6">The sequence shown here is derived from an EMBL/GenBank/DDBJ whole genome shotgun (WGS) entry which is preliminary data.</text>
</comment>
<comment type="similarity">
    <text evidence="1">Belongs to the glycosyl hydrolase 5 (cellulase A) family.</text>
</comment>
<protein>
    <submittedName>
        <fullName evidence="6">Uncharacterized protein</fullName>
    </submittedName>
</protein>
<dbReference type="InterPro" id="IPR013780">
    <property type="entry name" value="Glyco_hydro_b"/>
</dbReference>
<keyword evidence="2" id="KW-0378">Hydrolase</keyword>
<dbReference type="PANTHER" id="PTHR31308">
    <property type="match status" value="1"/>
</dbReference>
<evidence type="ECO:0000256" key="3">
    <source>
        <dbReference type="ARBA" id="ARBA00023295"/>
    </source>
</evidence>
<evidence type="ECO:0000313" key="6">
    <source>
        <dbReference type="EMBL" id="KAL3233602.1"/>
    </source>
</evidence>